<protein>
    <submittedName>
        <fullName evidence="2">Uncharacterized protein</fullName>
    </submittedName>
</protein>
<gene>
    <name evidence="2" type="ORF">CVD27_15290</name>
</gene>
<organism evidence="2 3">
    <name type="scientific">Neobacillus cucumis</name>
    <dbReference type="NCBI Taxonomy" id="1740721"/>
    <lineage>
        <taxon>Bacteria</taxon>
        <taxon>Bacillati</taxon>
        <taxon>Bacillota</taxon>
        <taxon>Bacilli</taxon>
        <taxon>Bacillales</taxon>
        <taxon>Bacillaceae</taxon>
        <taxon>Neobacillus</taxon>
    </lineage>
</organism>
<dbReference type="EMBL" id="PGVE01000058">
    <property type="protein sequence ID" value="PLS03336.1"/>
    <property type="molecule type" value="Genomic_DNA"/>
</dbReference>
<reference evidence="2 3" key="1">
    <citation type="submission" date="2017-11" db="EMBL/GenBank/DDBJ databases">
        <title>Comparitive Functional Genomics of Dry Heat Resistant strains isolated from the Viking Spacecraft.</title>
        <authorList>
            <person name="Seuylemezian A."/>
            <person name="Cooper K."/>
            <person name="Vaishampayan P."/>
        </authorList>
    </citation>
    <scope>NUCLEOTIDE SEQUENCE [LARGE SCALE GENOMIC DNA]</scope>
    <source>
        <strain evidence="2 3">V32-6</strain>
    </source>
</reference>
<sequence length="36" mass="4161">MLLNDKEGSFAKGCFWGLLFSILLWGLVIYFLSKYS</sequence>
<dbReference type="AlphaFoldDB" id="A0A2N5HCU0"/>
<proteinExistence type="predicted"/>
<feature type="transmembrane region" description="Helical" evidence="1">
    <location>
        <begin position="15"/>
        <end position="33"/>
    </location>
</feature>
<comment type="caution">
    <text evidence="2">The sequence shown here is derived from an EMBL/GenBank/DDBJ whole genome shotgun (WGS) entry which is preliminary data.</text>
</comment>
<evidence type="ECO:0000313" key="2">
    <source>
        <dbReference type="EMBL" id="PLS03336.1"/>
    </source>
</evidence>
<keyword evidence="1" id="KW-0812">Transmembrane</keyword>
<accession>A0A2N5HCU0</accession>
<keyword evidence="1" id="KW-0472">Membrane</keyword>
<evidence type="ECO:0000313" key="3">
    <source>
        <dbReference type="Proteomes" id="UP000234950"/>
    </source>
</evidence>
<dbReference type="Proteomes" id="UP000234950">
    <property type="component" value="Unassembled WGS sequence"/>
</dbReference>
<keyword evidence="3" id="KW-1185">Reference proteome</keyword>
<name>A0A2N5HCU0_9BACI</name>
<evidence type="ECO:0000256" key="1">
    <source>
        <dbReference type="SAM" id="Phobius"/>
    </source>
</evidence>
<keyword evidence="1" id="KW-1133">Transmembrane helix</keyword>